<reference evidence="6 7" key="1">
    <citation type="journal article" date="2013" name="Genome Biol.">
        <title>Genome of Acanthamoeba castellanii highlights extensive lateral gene transfer and early evolution of tyrosine kinase signaling.</title>
        <authorList>
            <person name="Clarke M."/>
            <person name="Lohan A.J."/>
            <person name="Liu B."/>
            <person name="Lagkouvardos I."/>
            <person name="Roy S."/>
            <person name="Zafar N."/>
            <person name="Bertelli C."/>
            <person name="Schilde C."/>
            <person name="Kianianmomeni A."/>
            <person name="Burglin T.R."/>
            <person name="Frech C."/>
            <person name="Turcotte B."/>
            <person name="Kopec K.O."/>
            <person name="Synnott J.M."/>
            <person name="Choo C."/>
            <person name="Paponov I."/>
            <person name="Finkler A."/>
            <person name="Soon Heng Tan C."/>
            <person name="Hutchins A.P."/>
            <person name="Weinmeier T."/>
            <person name="Rattei T."/>
            <person name="Chu J.S."/>
            <person name="Gimenez G."/>
            <person name="Irimia M."/>
            <person name="Rigden D.J."/>
            <person name="Fitzpatrick D.A."/>
            <person name="Lorenzo-Morales J."/>
            <person name="Bateman A."/>
            <person name="Chiu C.H."/>
            <person name="Tang P."/>
            <person name="Hegemann P."/>
            <person name="Fromm H."/>
            <person name="Raoult D."/>
            <person name="Greub G."/>
            <person name="Miranda-Saavedra D."/>
            <person name="Chen N."/>
            <person name="Nash P."/>
            <person name="Ginger M.L."/>
            <person name="Horn M."/>
            <person name="Schaap P."/>
            <person name="Caler L."/>
            <person name="Loftus B."/>
        </authorList>
    </citation>
    <scope>NUCLEOTIDE SEQUENCE [LARGE SCALE GENOMIC DNA]</scope>
    <source>
        <strain evidence="6 7">Neff</strain>
    </source>
</reference>
<feature type="region of interest" description="Disordered" evidence="4">
    <location>
        <begin position="309"/>
        <end position="363"/>
    </location>
</feature>
<dbReference type="VEuPathDB" id="AmoebaDB:ACA1_362560"/>
<dbReference type="Gene3D" id="3.30.200.20">
    <property type="entry name" value="Phosphorylase Kinase, domain 1"/>
    <property type="match status" value="1"/>
</dbReference>
<feature type="domain" description="Protein kinase" evidence="5">
    <location>
        <begin position="604"/>
        <end position="852"/>
    </location>
</feature>
<feature type="region of interest" description="Disordered" evidence="4">
    <location>
        <begin position="1"/>
        <end position="23"/>
    </location>
</feature>
<proteinExistence type="predicted"/>
<dbReference type="InterPro" id="IPR011009">
    <property type="entry name" value="Kinase-like_dom_sf"/>
</dbReference>
<dbReference type="GO" id="GO:0004674">
    <property type="term" value="F:protein serine/threonine kinase activity"/>
    <property type="evidence" value="ECO:0007669"/>
    <property type="project" value="TreeGrafter"/>
</dbReference>
<evidence type="ECO:0000313" key="6">
    <source>
        <dbReference type="EMBL" id="ELR11772.1"/>
    </source>
</evidence>
<dbReference type="PROSITE" id="PS00107">
    <property type="entry name" value="PROTEIN_KINASE_ATP"/>
    <property type="match status" value="1"/>
</dbReference>
<evidence type="ECO:0000313" key="7">
    <source>
        <dbReference type="Proteomes" id="UP000011083"/>
    </source>
</evidence>
<dbReference type="InterPro" id="IPR000719">
    <property type="entry name" value="Prot_kinase_dom"/>
</dbReference>
<keyword evidence="2 3" id="KW-0067">ATP-binding</keyword>
<feature type="binding site" evidence="3">
    <location>
        <position position="633"/>
    </location>
    <ligand>
        <name>ATP</name>
        <dbReference type="ChEBI" id="CHEBI:30616"/>
    </ligand>
</feature>
<dbReference type="InterPro" id="IPR008266">
    <property type="entry name" value="Tyr_kinase_AS"/>
</dbReference>
<evidence type="ECO:0000256" key="2">
    <source>
        <dbReference type="ARBA" id="ARBA00022840"/>
    </source>
</evidence>
<dbReference type="GO" id="GO:0005524">
    <property type="term" value="F:ATP binding"/>
    <property type="evidence" value="ECO:0007669"/>
    <property type="project" value="UniProtKB-UniRule"/>
</dbReference>
<evidence type="ECO:0000256" key="1">
    <source>
        <dbReference type="ARBA" id="ARBA00022741"/>
    </source>
</evidence>
<sequence>MAAIAPSPSSTHLKPQVRLGSSSSCSAEYGFTISPKNLQKKKHKLENGTPLNGWNGKEKKKLQEAIDSVLEEKRKKQLGKIKRRTHRLEELFNRRSDDDIEEDSWTAIAYGTTATTVSTSLTRTMMFDLSTEGTRPVGGSLRSARDTPATAVAEPLVSSLSGPPSLGSKEVRAPRPVRKAKSANGRRRAHSKSPSRSCSIFDPRFWSSPASATAAAVPSDVAVTGNSINWPPAPAHSRSKSSKHGKSELNNLWVSSEDTFSTAPSTRAVRCSTVSSTEFKHIIKEGSPKDAKPLKKRPSWEKFFPMQKSKVVKGKSPREGESRRVGSAIFTSGKDSFLRGGSGGAPPAAPAPAPGHSGLPGGVSPRLEERCIVLDRWLKGRPTWKEVFERGLFNTKAKLKGKGNSPINLSTNAAVPASGGGDLSSSGERDKERERIVHHHNQHHHQKRPGEREQVVAAQRSVSLRELFARLEKELNADAPSDLKERMRSSTDALERLLQERPSWVELMERGIGKDEKKDQRKKEKCKRTLRYLLRKRKEKEVQTQKGAGLVDTYFEIGRPLSNDPGALSAVGGPQPDAYPAAKHAGDASGHDGAPFHEVNFFHLDFVGPIGGGCYGNVYEAFMKGETQKVAVKILKKDLFQPEKAYKREVEALKRTIKSPYTVNLRGYCTDPYFCIVTELCEGGSLDNVLRKAQSKLTLDQAVRVGREVAEGMKYLHALKPPIMHRDLSLGNIFLHPSVEGRVCIGDFGVAVDKPKRGSVRFSKNGNPRYRAPEVSNGEPYSRKADVYSFGNLLFELLTNQKPFAEVEDNKVAELIAKGCTPRFPDSCAVPERLRRAAIVQKGGGLPGGPQR</sequence>
<feature type="compositionally biased region" description="Basic residues" evidence="4">
    <location>
        <begin position="175"/>
        <end position="193"/>
    </location>
</feature>
<dbReference type="Gene3D" id="1.10.510.10">
    <property type="entry name" value="Transferase(Phosphotransferase) domain 1"/>
    <property type="match status" value="1"/>
</dbReference>
<dbReference type="OrthoDB" id="3205605at2759"/>
<dbReference type="InterPro" id="IPR017441">
    <property type="entry name" value="Protein_kinase_ATP_BS"/>
</dbReference>
<evidence type="ECO:0000256" key="4">
    <source>
        <dbReference type="SAM" id="MobiDB-lite"/>
    </source>
</evidence>
<evidence type="ECO:0000259" key="5">
    <source>
        <dbReference type="PROSITE" id="PS50011"/>
    </source>
</evidence>
<dbReference type="STRING" id="1257118.L8GFJ3"/>
<dbReference type="PROSITE" id="PS50011">
    <property type="entry name" value="PROTEIN_KINASE_DOM"/>
    <property type="match status" value="1"/>
</dbReference>
<dbReference type="RefSeq" id="XP_004333785.1">
    <property type="nucleotide sequence ID" value="XM_004333737.1"/>
</dbReference>
<evidence type="ECO:0000256" key="3">
    <source>
        <dbReference type="PROSITE-ProRule" id="PRU10141"/>
    </source>
</evidence>
<feature type="region of interest" description="Disordered" evidence="4">
    <location>
        <begin position="155"/>
        <end position="197"/>
    </location>
</feature>
<keyword evidence="6" id="KW-0418">Kinase</keyword>
<feature type="compositionally biased region" description="Polar residues" evidence="4">
    <location>
        <begin position="7"/>
        <end position="23"/>
    </location>
</feature>
<keyword evidence="7" id="KW-1185">Reference proteome</keyword>
<dbReference type="PROSITE" id="PS00109">
    <property type="entry name" value="PROTEIN_KINASE_TYR"/>
    <property type="match status" value="1"/>
</dbReference>
<gene>
    <name evidence="6" type="ORF">ACA1_362560</name>
</gene>
<dbReference type="AlphaFoldDB" id="L8GFJ3"/>
<protein>
    <submittedName>
        <fullName evidence="6">Protein kinase domain containing protein</fullName>
    </submittedName>
</protein>
<dbReference type="Proteomes" id="UP000011083">
    <property type="component" value="Unassembled WGS sequence"/>
</dbReference>
<organism evidence="6 7">
    <name type="scientific">Acanthamoeba castellanii (strain ATCC 30010 / Neff)</name>
    <dbReference type="NCBI Taxonomy" id="1257118"/>
    <lineage>
        <taxon>Eukaryota</taxon>
        <taxon>Amoebozoa</taxon>
        <taxon>Discosea</taxon>
        <taxon>Longamoebia</taxon>
        <taxon>Centramoebida</taxon>
        <taxon>Acanthamoebidae</taxon>
        <taxon>Acanthamoeba</taxon>
    </lineage>
</organism>
<dbReference type="KEGG" id="acan:ACA1_362560"/>
<feature type="region of interest" description="Disordered" evidence="4">
    <location>
        <begin position="401"/>
        <end position="431"/>
    </location>
</feature>
<keyword evidence="1 3" id="KW-0547">Nucleotide-binding</keyword>
<dbReference type="GeneID" id="14912217"/>
<feature type="compositionally biased region" description="Low complexity" evidence="4">
    <location>
        <begin position="158"/>
        <end position="168"/>
    </location>
</feature>
<name>L8GFJ3_ACACF</name>
<dbReference type="EMBL" id="KB008147">
    <property type="protein sequence ID" value="ELR11772.1"/>
    <property type="molecule type" value="Genomic_DNA"/>
</dbReference>
<dbReference type="PANTHER" id="PTHR44329">
    <property type="entry name" value="SERINE/THREONINE-PROTEIN KINASE TNNI3K-RELATED"/>
    <property type="match status" value="1"/>
</dbReference>
<accession>L8GFJ3</accession>
<dbReference type="InterPro" id="IPR001245">
    <property type="entry name" value="Ser-Thr/Tyr_kinase_cat_dom"/>
</dbReference>
<dbReference type="InterPro" id="IPR051681">
    <property type="entry name" value="Ser/Thr_Kinases-Pseudokinases"/>
</dbReference>
<dbReference type="Pfam" id="PF07714">
    <property type="entry name" value="PK_Tyr_Ser-Thr"/>
    <property type="match status" value="1"/>
</dbReference>
<keyword evidence="6" id="KW-0808">Transferase</keyword>
<dbReference type="SUPFAM" id="SSF56112">
    <property type="entry name" value="Protein kinase-like (PK-like)"/>
    <property type="match status" value="1"/>
</dbReference>